<reference evidence="2 3" key="1">
    <citation type="submission" date="2015-09" db="EMBL/GenBank/DDBJ databases">
        <authorList>
            <consortium name="Pathogen Informatics"/>
        </authorList>
    </citation>
    <scope>NUCLEOTIDE SEQUENCE [LARGE SCALE GENOMIC DNA]</scope>
    <source>
        <strain evidence="2 3">2789STDY5834876</strain>
    </source>
</reference>
<evidence type="ECO:0000313" key="3">
    <source>
        <dbReference type="Proteomes" id="UP000095544"/>
    </source>
</evidence>
<dbReference type="EMBL" id="CYZU01000001">
    <property type="protein sequence ID" value="CUN65067.1"/>
    <property type="molecule type" value="Genomic_DNA"/>
</dbReference>
<dbReference type="Pfam" id="PF01381">
    <property type="entry name" value="HTH_3"/>
    <property type="match status" value="1"/>
</dbReference>
<dbReference type="CDD" id="cd00093">
    <property type="entry name" value="HTH_XRE"/>
    <property type="match status" value="1"/>
</dbReference>
<dbReference type="InterPro" id="IPR010982">
    <property type="entry name" value="Lambda_DNA-bd_dom_sf"/>
</dbReference>
<dbReference type="Gene3D" id="1.10.260.40">
    <property type="entry name" value="lambda repressor-like DNA-binding domains"/>
    <property type="match status" value="1"/>
</dbReference>
<evidence type="ECO:0000313" key="2">
    <source>
        <dbReference type="EMBL" id="CUN65067.1"/>
    </source>
</evidence>
<evidence type="ECO:0000259" key="1">
    <source>
        <dbReference type="PROSITE" id="PS50943"/>
    </source>
</evidence>
<proteinExistence type="predicted"/>
<dbReference type="GO" id="GO:0003677">
    <property type="term" value="F:DNA binding"/>
    <property type="evidence" value="ECO:0007669"/>
    <property type="project" value="InterPro"/>
</dbReference>
<name>A0A173YNZ2_9FIRM</name>
<sequence length="71" mass="7842">MVLPGTPGQRISDLCNGNHITQKELAKKIDVSASQLSRIVSGETKTVSSDIPIGEQRNLRYIPTTYWDCLP</sequence>
<dbReference type="Proteomes" id="UP000095544">
    <property type="component" value="Unassembled WGS sequence"/>
</dbReference>
<dbReference type="SUPFAM" id="SSF47413">
    <property type="entry name" value="lambda repressor-like DNA-binding domains"/>
    <property type="match status" value="1"/>
</dbReference>
<organism evidence="2 3">
    <name type="scientific">Faecalicatena contorta</name>
    <dbReference type="NCBI Taxonomy" id="39482"/>
    <lineage>
        <taxon>Bacteria</taxon>
        <taxon>Bacillati</taxon>
        <taxon>Bacillota</taxon>
        <taxon>Clostridia</taxon>
        <taxon>Lachnospirales</taxon>
        <taxon>Lachnospiraceae</taxon>
        <taxon>Faecalicatena</taxon>
    </lineage>
</organism>
<dbReference type="PROSITE" id="PS50943">
    <property type="entry name" value="HTH_CROC1"/>
    <property type="match status" value="1"/>
</dbReference>
<dbReference type="STRING" id="39482.ERS852491_00156"/>
<accession>A0A173YNZ2</accession>
<feature type="domain" description="HTH cro/C1-type" evidence="1">
    <location>
        <begin position="11"/>
        <end position="50"/>
    </location>
</feature>
<gene>
    <name evidence="2" type="ORF">ERS852491_00156</name>
</gene>
<dbReference type="AlphaFoldDB" id="A0A173YNZ2"/>
<dbReference type="InterPro" id="IPR001387">
    <property type="entry name" value="Cro/C1-type_HTH"/>
</dbReference>
<protein>
    <submittedName>
        <fullName evidence="2">Helix-turn-helix</fullName>
    </submittedName>
</protein>